<feature type="region of interest" description="Disordered" evidence="1">
    <location>
        <begin position="1"/>
        <end position="27"/>
    </location>
</feature>
<keyword evidence="2" id="KW-0812">Transmembrane</keyword>
<sequence length="457" mass="50300">MASDAREKSSELVSVSPPPLPLDKRNGQADSNPKFRVWFARATICLILAALLKFWNTISISSRIEFSFGKTGPRQGPVRLPPCYDIPDGLTLDSCINWSEVAWGTERVSGEAITANMSGLEVDSGLFFTARGYNCIGVIQFSQPNNGTLHPGDAEVAIQIEDKPEHRWFIDSIEVCKLSRNDGSHGVGVFLPKLQAPVGSEAPYMEIEVNLPPPDEDSEVLDVPFLETDMPHFWTILGFDSKERKIRFKDVRITGDSGMIKSKFVEAENIAINTDFGPVGGHFMAHSSVTIKTELGFVHAQLDLSNNDPDRATVAKIHSTTGYIYPDLDLLSGSGDPSKRKYIVEAKSENPDAQVYTSVKDDSEKRATLQLDVVGGLVETHFSKTFYGSFDVTAVPGSTTREPSVYRRTWLAENDDLLVTNYSEDRLSVQGSVSRPGEQVSPSSVKISYSKWAQLGL</sequence>
<reference evidence="3 4" key="1">
    <citation type="journal article" date="2019" name="Nat. Ecol. Evol.">
        <title>Megaphylogeny resolves global patterns of mushroom evolution.</title>
        <authorList>
            <person name="Varga T."/>
            <person name="Krizsan K."/>
            <person name="Foldi C."/>
            <person name="Dima B."/>
            <person name="Sanchez-Garcia M."/>
            <person name="Sanchez-Ramirez S."/>
            <person name="Szollosi G.J."/>
            <person name="Szarkandi J.G."/>
            <person name="Papp V."/>
            <person name="Albert L."/>
            <person name="Andreopoulos W."/>
            <person name="Angelini C."/>
            <person name="Antonin V."/>
            <person name="Barry K.W."/>
            <person name="Bougher N.L."/>
            <person name="Buchanan P."/>
            <person name="Buyck B."/>
            <person name="Bense V."/>
            <person name="Catcheside P."/>
            <person name="Chovatia M."/>
            <person name="Cooper J."/>
            <person name="Damon W."/>
            <person name="Desjardin D."/>
            <person name="Finy P."/>
            <person name="Geml J."/>
            <person name="Haridas S."/>
            <person name="Hughes K."/>
            <person name="Justo A."/>
            <person name="Karasinski D."/>
            <person name="Kautmanova I."/>
            <person name="Kiss B."/>
            <person name="Kocsube S."/>
            <person name="Kotiranta H."/>
            <person name="LaButti K.M."/>
            <person name="Lechner B.E."/>
            <person name="Liimatainen K."/>
            <person name="Lipzen A."/>
            <person name="Lukacs Z."/>
            <person name="Mihaltcheva S."/>
            <person name="Morgado L.N."/>
            <person name="Niskanen T."/>
            <person name="Noordeloos M.E."/>
            <person name="Ohm R.A."/>
            <person name="Ortiz-Santana B."/>
            <person name="Ovrebo C."/>
            <person name="Racz N."/>
            <person name="Riley R."/>
            <person name="Savchenko A."/>
            <person name="Shiryaev A."/>
            <person name="Soop K."/>
            <person name="Spirin V."/>
            <person name="Szebenyi C."/>
            <person name="Tomsovsky M."/>
            <person name="Tulloss R.E."/>
            <person name="Uehling J."/>
            <person name="Grigoriev I.V."/>
            <person name="Vagvolgyi C."/>
            <person name="Papp T."/>
            <person name="Martin F.M."/>
            <person name="Miettinen O."/>
            <person name="Hibbett D.S."/>
            <person name="Nagy L.G."/>
        </authorList>
    </citation>
    <scope>NUCLEOTIDE SEQUENCE [LARGE SCALE GENOMIC DNA]</scope>
    <source>
        <strain evidence="3 4">CBS 121175</strain>
    </source>
</reference>
<dbReference type="EMBL" id="ML210441">
    <property type="protein sequence ID" value="TFK18012.1"/>
    <property type="molecule type" value="Genomic_DNA"/>
</dbReference>
<dbReference type="Proteomes" id="UP000307440">
    <property type="component" value="Unassembled WGS sequence"/>
</dbReference>
<dbReference type="AlphaFoldDB" id="A0A5C3KDR9"/>
<protein>
    <submittedName>
        <fullName evidence="3">Uncharacterized protein</fullName>
    </submittedName>
</protein>
<keyword evidence="2" id="KW-1133">Transmembrane helix</keyword>
<keyword evidence="2" id="KW-0472">Membrane</keyword>
<dbReference type="OrthoDB" id="5570013at2759"/>
<organism evidence="3 4">
    <name type="scientific">Coprinopsis marcescibilis</name>
    <name type="common">Agaric fungus</name>
    <name type="synonym">Psathyrella marcescibilis</name>
    <dbReference type="NCBI Taxonomy" id="230819"/>
    <lineage>
        <taxon>Eukaryota</taxon>
        <taxon>Fungi</taxon>
        <taxon>Dikarya</taxon>
        <taxon>Basidiomycota</taxon>
        <taxon>Agaricomycotina</taxon>
        <taxon>Agaricomycetes</taxon>
        <taxon>Agaricomycetidae</taxon>
        <taxon>Agaricales</taxon>
        <taxon>Agaricineae</taxon>
        <taxon>Psathyrellaceae</taxon>
        <taxon>Coprinopsis</taxon>
    </lineage>
</organism>
<evidence type="ECO:0000313" key="4">
    <source>
        <dbReference type="Proteomes" id="UP000307440"/>
    </source>
</evidence>
<evidence type="ECO:0000256" key="1">
    <source>
        <dbReference type="SAM" id="MobiDB-lite"/>
    </source>
</evidence>
<evidence type="ECO:0000256" key="2">
    <source>
        <dbReference type="SAM" id="Phobius"/>
    </source>
</evidence>
<feature type="compositionally biased region" description="Basic and acidic residues" evidence="1">
    <location>
        <begin position="1"/>
        <end position="10"/>
    </location>
</feature>
<dbReference type="STRING" id="230819.A0A5C3KDR9"/>
<feature type="transmembrane region" description="Helical" evidence="2">
    <location>
        <begin position="35"/>
        <end position="55"/>
    </location>
</feature>
<evidence type="ECO:0000313" key="3">
    <source>
        <dbReference type="EMBL" id="TFK18012.1"/>
    </source>
</evidence>
<gene>
    <name evidence="3" type="ORF">FA15DRAFT_675602</name>
</gene>
<name>A0A5C3KDR9_COPMA</name>
<proteinExistence type="predicted"/>
<accession>A0A5C3KDR9</accession>
<keyword evidence="4" id="KW-1185">Reference proteome</keyword>